<dbReference type="RefSeq" id="WP_146395596.1">
    <property type="nucleotide sequence ID" value="NZ_SJPQ01000001.1"/>
</dbReference>
<feature type="region of interest" description="Disordered" evidence="5">
    <location>
        <begin position="320"/>
        <end position="345"/>
    </location>
</feature>
<dbReference type="CDD" id="cd00130">
    <property type="entry name" value="PAS"/>
    <property type="match status" value="1"/>
</dbReference>
<dbReference type="EMBL" id="SJPQ01000001">
    <property type="protein sequence ID" value="TWT89710.1"/>
    <property type="molecule type" value="Genomic_DNA"/>
</dbReference>
<comment type="caution">
    <text evidence="8">The sequence shown here is derived from an EMBL/GenBank/DDBJ whole genome shotgun (WGS) entry which is preliminary data.</text>
</comment>
<dbReference type="AlphaFoldDB" id="A0A5C5ZR04"/>
<evidence type="ECO:0000256" key="3">
    <source>
        <dbReference type="ARBA" id="ARBA00022777"/>
    </source>
</evidence>
<dbReference type="PANTHER" id="PTHR43289:SF6">
    <property type="entry name" value="SERINE_THREONINE-PROTEIN KINASE NEKL-3"/>
    <property type="match status" value="1"/>
</dbReference>
<dbReference type="CDD" id="cd14014">
    <property type="entry name" value="STKc_PknB_like"/>
    <property type="match status" value="1"/>
</dbReference>
<evidence type="ECO:0000259" key="6">
    <source>
        <dbReference type="PROSITE" id="PS50011"/>
    </source>
</evidence>
<dbReference type="Gene3D" id="1.10.10.1320">
    <property type="entry name" value="Anti-sigma factor, zinc-finger domain"/>
    <property type="match status" value="1"/>
</dbReference>
<dbReference type="PROSITE" id="PS50011">
    <property type="entry name" value="PROTEIN_KINASE_DOM"/>
    <property type="match status" value="1"/>
</dbReference>
<dbReference type="SMART" id="SM00220">
    <property type="entry name" value="S_TKc"/>
    <property type="match status" value="1"/>
</dbReference>
<dbReference type="Pfam" id="PF13490">
    <property type="entry name" value="zf-HC2"/>
    <property type="match status" value="1"/>
</dbReference>
<dbReference type="PROSITE" id="PS00108">
    <property type="entry name" value="PROTEIN_KINASE_ST"/>
    <property type="match status" value="1"/>
</dbReference>
<dbReference type="InterPro" id="IPR013655">
    <property type="entry name" value="PAS_fold_3"/>
</dbReference>
<keyword evidence="4" id="KW-0067">ATP-binding</keyword>
<name>A0A5C5ZR04_9BACT</name>
<dbReference type="InterPro" id="IPR000014">
    <property type="entry name" value="PAS"/>
</dbReference>
<keyword evidence="3 8" id="KW-0418">Kinase</keyword>
<dbReference type="EC" id="2.7.11.1" evidence="8"/>
<dbReference type="InterPro" id="IPR008271">
    <property type="entry name" value="Ser/Thr_kinase_AS"/>
</dbReference>
<dbReference type="GO" id="GO:0004674">
    <property type="term" value="F:protein serine/threonine kinase activity"/>
    <property type="evidence" value="ECO:0007669"/>
    <property type="project" value="UniProtKB-EC"/>
</dbReference>
<keyword evidence="9" id="KW-1185">Reference proteome</keyword>
<dbReference type="Gene3D" id="3.30.200.20">
    <property type="entry name" value="Phosphorylase Kinase, domain 1"/>
    <property type="match status" value="1"/>
</dbReference>
<evidence type="ECO:0000259" key="7">
    <source>
        <dbReference type="PROSITE" id="PS50112"/>
    </source>
</evidence>
<dbReference type="InterPro" id="IPR027383">
    <property type="entry name" value="Znf_put"/>
</dbReference>
<dbReference type="Pfam" id="PF08447">
    <property type="entry name" value="PAS_3"/>
    <property type="match status" value="1"/>
</dbReference>
<sequence>MTKETTYDVQDDPEGSEHPDEIKLVEWVGGALSEDELARIDQHLESCEQCAARLDAIESEDPFVRHLRGQVSDTEPTAAVADEGLKVASEALQRGLITSDQLATACLAWRLRPQVDLAQLLVDRGWLDPSTRTELVGEVRSAELGAVGDGSHVFLLHGIDLKRVHSTGGIGRVWLARDRVLGRRIALKELLPENARSASKRERFFREARIAAQMNHPGMVPVHGYHDAGGRCYYTMQFVGGATLTEVIADYHAGLDRTADPDYAALLTLLDHFCFVCDTIAYAHSRGVIHRDLKGDNVLVGDFGEVRVLDWGLAKKLERGVPGRETPSGADPTEEEDLQSDQEPAGGEVDEALLDATISASGRATMQGERLGTPAYMAPEQASGEVEEVDSRTDVYGLAALLYEVLAGRPPFQGDRLNELLHRVIHENPKPPSDLAPHVPVELERVCLKGLAKRRGDRQQSVRELRQEVRSWVVDRTERKRTEQERERFFAISHDLLAIVDARGRIRQANPAWEKTLGWRVDEVLGKRVIDVVHPEDHAHVLRNHKTLRGGTPTLSSEHRHVCKDGTVKWLLWNTTPIPGEAFAYAVGRDITELKRAAGLIG</sequence>
<dbReference type="InterPro" id="IPR011009">
    <property type="entry name" value="Kinase-like_dom_sf"/>
</dbReference>
<dbReference type="InterPro" id="IPR000719">
    <property type="entry name" value="Prot_kinase_dom"/>
</dbReference>
<protein>
    <submittedName>
        <fullName evidence="8">Serine/threonine-protein kinase PknD</fullName>
        <ecNumber evidence="8">2.7.11.1</ecNumber>
    </submittedName>
</protein>
<evidence type="ECO:0000256" key="5">
    <source>
        <dbReference type="SAM" id="MobiDB-lite"/>
    </source>
</evidence>
<dbReference type="Proteomes" id="UP000315440">
    <property type="component" value="Unassembled WGS sequence"/>
</dbReference>
<accession>A0A5C5ZR04</accession>
<evidence type="ECO:0000313" key="8">
    <source>
        <dbReference type="EMBL" id="TWT89710.1"/>
    </source>
</evidence>
<evidence type="ECO:0000256" key="4">
    <source>
        <dbReference type="ARBA" id="ARBA00022840"/>
    </source>
</evidence>
<dbReference type="GO" id="GO:0005524">
    <property type="term" value="F:ATP binding"/>
    <property type="evidence" value="ECO:0007669"/>
    <property type="project" value="UniProtKB-KW"/>
</dbReference>
<dbReference type="Pfam" id="PF00069">
    <property type="entry name" value="Pkinase"/>
    <property type="match status" value="2"/>
</dbReference>
<dbReference type="PANTHER" id="PTHR43289">
    <property type="entry name" value="MITOGEN-ACTIVATED PROTEIN KINASE KINASE KINASE 20-RELATED"/>
    <property type="match status" value="1"/>
</dbReference>
<dbReference type="NCBIfam" id="TIGR00229">
    <property type="entry name" value="sensory_box"/>
    <property type="match status" value="1"/>
</dbReference>
<evidence type="ECO:0000256" key="2">
    <source>
        <dbReference type="ARBA" id="ARBA00022741"/>
    </source>
</evidence>
<dbReference type="SUPFAM" id="SSF55785">
    <property type="entry name" value="PYP-like sensor domain (PAS domain)"/>
    <property type="match status" value="1"/>
</dbReference>
<dbReference type="OrthoDB" id="6111975at2"/>
<dbReference type="PROSITE" id="PS50112">
    <property type="entry name" value="PAS"/>
    <property type="match status" value="1"/>
</dbReference>
<evidence type="ECO:0000256" key="1">
    <source>
        <dbReference type="ARBA" id="ARBA00022679"/>
    </source>
</evidence>
<proteinExistence type="predicted"/>
<reference evidence="8 9" key="1">
    <citation type="submission" date="2019-02" db="EMBL/GenBank/DDBJ databases">
        <title>Deep-cultivation of Planctomycetes and their phenomic and genomic characterization uncovers novel biology.</title>
        <authorList>
            <person name="Wiegand S."/>
            <person name="Jogler M."/>
            <person name="Boedeker C."/>
            <person name="Pinto D."/>
            <person name="Vollmers J."/>
            <person name="Rivas-Marin E."/>
            <person name="Kohn T."/>
            <person name="Peeters S.H."/>
            <person name="Heuer A."/>
            <person name="Rast P."/>
            <person name="Oberbeckmann S."/>
            <person name="Bunk B."/>
            <person name="Jeske O."/>
            <person name="Meyerdierks A."/>
            <person name="Storesund J.E."/>
            <person name="Kallscheuer N."/>
            <person name="Luecker S."/>
            <person name="Lage O.M."/>
            <person name="Pohl T."/>
            <person name="Merkel B.J."/>
            <person name="Hornburger P."/>
            <person name="Mueller R.-W."/>
            <person name="Bruemmer F."/>
            <person name="Labrenz M."/>
            <person name="Spormann A.M."/>
            <person name="Op Den Camp H."/>
            <person name="Overmann J."/>
            <person name="Amann R."/>
            <person name="Jetten M.S.M."/>
            <person name="Mascher T."/>
            <person name="Medema M.H."/>
            <person name="Devos D.P."/>
            <person name="Kaster A.-K."/>
            <person name="Ovreas L."/>
            <person name="Rohde M."/>
            <person name="Galperin M.Y."/>
            <person name="Jogler C."/>
        </authorList>
    </citation>
    <scope>NUCLEOTIDE SEQUENCE [LARGE SCALE GENOMIC DNA]</scope>
    <source>
        <strain evidence="8 9">Mal64</strain>
    </source>
</reference>
<dbReference type="InterPro" id="IPR035965">
    <property type="entry name" value="PAS-like_dom_sf"/>
</dbReference>
<dbReference type="SMART" id="SM00091">
    <property type="entry name" value="PAS"/>
    <property type="match status" value="1"/>
</dbReference>
<feature type="domain" description="Protein kinase" evidence="6">
    <location>
        <begin position="159"/>
        <end position="473"/>
    </location>
</feature>
<dbReference type="Gene3D" id="1.10.510.10">
    <property type="entry name" value="Transferase(Phosphotransferase) domain 1"/>
    <property type="match status" value="1"/>
</dbReference>
<dbReference type="InterPro" id="IPR041916">
    <property type="entry name" value="Anti_sigma_zinc_sf"/>
</dbReference>
<organism evidence="8 9">
    <name type="scientific">Pseudobythopirellula maris</name>
    <dbReference type="NCBI Taxonomy" id="2527991"/>
    <lineage>
        <taxon>Bacteria</taxon>
        <taxon>Pseudomonadati</taxon>
        <taxon>Planctomycetota</taxon>
        <taxon>Planctomycetia</taxon>
        <taxon>Pirellulales</taxon>
        <taxon>Lacipirellulaceae</taxon>
        <taxon>Pseudobythopirellula</taxon>
    </lineage>
</organism>
<gene>
    <name evidence="8" type="primary">pknD_1</name>
    <name evidence="8" type="ORF">Mal64_00890</name>
</gene>
<evidence type="ECO:0000313" key="9">
    <source>
        <dbReference type="Proteomes" id="UP000315440"/>
    </source>
</evidence>
<dbReference type="Gene3D" id="3.30.450.20">
    <property type="entry name" value="PAS domain"/>
    <property type="match status" value="1"/>
</dbReference>
<feature type="domain" description="PAS" evidence="7">
    <location>
        <begin position="482"/>
        <end position="541"/>
    </location>
</feature>
<keyword evidence="2" id="KW-0547">Nucleotide-binding</keyword>
<dbReference type="SUPFAM" id="SSF56112">
    <property type="entry name" value="Protein kinase-like (PK-like)"/>
    <property type="match status" value="1"/>
</dbReference>
<keyword evidence="1 8" id="KW-0808">Transferase</keyword>